<comment type="caution">
    <text evidence="6">The sequence shown here is derived from an EMBL/GenBank/DDBJ whole genome shotgun (WGS) entry which is preliminary data.</text>
</comment>
<dbReference type="AlphaFoldDB" id="A0A1E3K938"/>
<dbReference type="Proteomes" id="UP000095149">
    <property type="component" value="Unassembled WGS sequence"/>
</dbReference>
<dbReference type="EC" id="1.2.1.3" evidence="4"/>
<dbReference type="EMBL" id="MEKH01000004">
    <property type="protein sequence ID" value="ODO09363.1"/>
    <property type="molecule type" value="Genomic_DNA"/>
</dbReference>
<dbReference type="SUPFAM" id="SSF53720">
    <property type="entry name" value="ALDH-like"/>
    <property type="match status" value="1"/>
</dbReference>
<evidence type="ECO:0000313" key="7">
    <source>
        <dbReference type="Proteomes" id="UP000095149"/>
    </source>
</evidence>
<keyword evidence="2" id="KW-0560">Oxidoreductase</keyword>
<evidence type="ECO:0000256" key="2">
    <source>
        <dbReference type="ARBA" id="ARBA00023002"/>
    </source>
</evidence>
<evidence type="ECO:0000313" key="6">
    <source>
        <dbReference type="EMBL" id="ODO09363.1"/>
    </source>
</evidence>
<protein>
    <recommendedName>
        <fullName evidence="4">aldehyde dehydrogenase (NAD(+))</fullName>
        <ecNumber evidence="4">1.2.1.3</ecNumber>
    </recommendedName>
</protein>
<dbReference type="InterPro" id="IPR016161">
    <property type="entry name" value="Ald_DH/histidinol_DH"/>
</dbReference>
<dbReference type="Gene3D" id="3.40.605.10">
    <property type="entry name" value="Aldehyde Dehydrogenase, Chain A, domain 1"/>
    <property type="match status" value="1"/>
</dbReference>
<organism evidence="6 7">
    <name type="scientific">Cryptococcus amylolentus CBS 6273</name>
    <dbReference type="NCBI Taxonomy" id="1296118"/>
    <lineage>
        <taxon>Eukaryota</taxon>
        <taxon>Fungi</taxon>
        <taxon>Dikarya</taxon>
        <taxon>Basidiomycota</taxon>
        <taxon>Agaricomycotina</taxon>
        <taxon>Tremellomycetes</taxon>
        <taxon>Tremellales</taxon>
        <taxon>Cryptococcaceae</taxon>
        <taxon>Cryptococcus</taxon>
    </lineage>
</organism>
<sequence length="176" mass="19018">MPTYATVNVPSLGEIQVPVGLHINGEWVESVKKETFATVNPATGQKLLDFQHAQGEDIDIAVKAARKAFKTTWGTTLPAAERGALLNKLADLVERDADKLAALESLNSGKGVRIAREADIADSIACIRYFAGLADKIHGQSIDTFGGEKFAYTLHQPIGVCGQIIPWNYPQAIFVI</sequence>
<dbReference type="PANTHER" id="PTHR11699">
    <property type="entry name" value="ALDEHYDE DEHYDROGENASE-RELATED"/>
    <property type="match status" value="1"/>
</dbReference>
<accession>A0A1E3K938</accession>
<dbReference type="FunFam" id="3.40.605.10:FF:000029">
    <property type="entry name" value="Aldehyde dehydrogenase, mitochondrial"/>
    <property type="match status" value="1"/>
</dbReference>
<gene>
    <name evidence="6" type="ORF">I350_02963</name>
</gene>
<dbReference type="InterPro" id="IPR016162">
    <property type="entry name" value="Ald_DH_N"/>
</dbReference>
<evidence type="ECO:0000256" key="1">
    <source>
        <dbReference type="ARBA" id="ARBA00009986"/>
    </source>
</evidence>
<keyword evidence="3" id="KW-0520">NAD</keyword>
<dbReference type="GO" id="GO:0004029">
    <property type="term" value="F:aldehyde dehydrogenase (NAD+) activity"/>
    <property type="evidence" value="ECO:0007669"/>
    <property type="project" value="UniProtKB-EC"/>
</dbReference>
<evidence type="ECO:0000259" key="5">
    <source>
        <dbReference type="Pfam" id="PF00171"/>
    </source>
</evidence>
<evidence type="ECO:0000256" key="3">
    <source>
        <dbReference type="ARBA" id="ARBA00023027"/>
    </source>
</evidence>
<evidence type="ECO:0000256" key="4">
    <source>
        <dbReference type="ARBA" id="ARBA00024226"/>
    </source>
</evidence>
<comment type="similarity">
    <text evidence="1">Belongs to the aldehyde dehydrogenase family.</text>
</comment>
<feature type="domain" description="Aldehyde dehydrogenase" evidence="5">
    <location>
        <begin position="27"/>
        <end position="175"/>
    </location>
</feature>
<dbReference type="Pfam" id="PF00171">
    <property type="entry name" value="Aldedh"/>
    <property type="match status" value="1"/>
</dbReference>
<reference evidence="6 7" key="1">
    <citation type="submission" date="2016-06" db="EMBL/GenBank/DDBJ databases">
        <title>Evolution of pathogenesis and genome organization in the Tremellales.</title>
        <authorList>
            <person name="Cuomo C."/>
            <person name="Litvintseva A."/>
            <person name="Heitman J."/>
            <person name="Chen Y."/>
            <person name="Sun S."/>
            <person name="Springer D."/>
            <person name="Dromer F."/>
            <person name="Young S."/>
            <person name="Zeng Q."/>
            <person name="Chapman S."/>
            <person name="Gujja S."/>
            <person name="Saif S."/>
            <person name="Birren B."/>
        </authorList>
    </citation>
    <scope>NUCLEOTIDE SEQUENCE [LARGE SCALE GENOMIC DNA]</scope>
    <source>
        <strain evidence="6 7">CBS 6273</strain>
    </source>
</reference>
<proteinExistence type="inferred from homology"/>
<name>A0A1E3K938_9TREE</name>
<dbReference type="InterPro" id="IPR015590">
    <property type="entry name" value="Aldehyde_DH_dom"/>
</dbReference>